<keyword evidence="3" id="KW-1185">Reference proteome</keyword>
<sequence>MTPRITSARSGPTEECPRGTFQSVALLRCFEKNPEGKTQRAVIKKSRSERERVAGRSNEEIYTTGWNTITAKNSSGKDAVSTRETPEESSAAKDADSEEEEVKEGSERRERENSTTCHVPGGRV</sequence>
<evidence type="ECO:0000313" key="2">
    <source>
        <dbReference type="EMBL" id="KAJ1151001.1"/>
    </source>
</evidence>
<gene>
    <name evidence="2" type="ORF">NDU88_003788</name>
</gene>
<feature type="compositionally biased region" description="Basic and acidic residues" evidence="1">
    <location>
        <begin position="80"/>
        <end position="95"/>
    </location>
</feature>
<proteinExistence type="predicted"/>
<feature type="compositionally biased region" description="Basic and acidic residues" evidence="1">
    <location>
        <begin position="46"/>
        <end position="56"/>
    </location>
</feature>
<name>A0AAV7RHM2_PLEWA</name>
<accession>A0AAV7RHM2</accession>
<dbReference type="AlphaFoldDB" id="A0AAV7RHM2"/>
<dbReference type="EMBL" id="JANPWB010000009">
    <property type="protein sequence ID" value="KAJ1151001.1"/>
    <property type="molecule type" value="Genomic_DNA"/>
</dbReference>
<organism evidence="2 3">
    <name type="scientific">Pleurodeles waltl</name>
    <name type="common">Iberian ribbed newt</name>
    <dbReference type="NCBI Taxonomy" id="8319"/>
    <lineage>
        <taxon>Eukaryota</taxon>
        <taxon>Metazoa</taxon>
        <taxon>Chordata</taxon>
        <taxon>Craniata</taxon>
        <taxon>Vertebrata</taxon>
        <taxon>Euteleostomi</taxon>
        <taxon>Amphibia</taxon>
        <taxon>Batrachia</taxon>
        <taxon>Caudata</taxon>
        <taxon>Salamandroidea</taxon>
        <taxon>Salamandridae</taxon>
        <taxon>Pleurodelinae</taxon>
        <taxon>Pleurodeles</taxon>
    </lineage>
</organism>
<evidence type="ECO:0000313" key="3">
    <source>
        <dbReference type="Proteomes" id="UP001066276"/>
    </source>
</evidence>
<dbReference type="Proteomes" id="UP001066276">
    <property type="component" value="Chromosome 5"/>
</dbReference>
<protein>
    <submittedName>
        <fullName evidence="2">Uncharacterized protein</fullName>
    </submittedName>
</protein>
<reference evidence="2" key="1">
    <citation type="journal article" date="2022" name="bioRxiv">
        <title>Sequencing and chromosome-scale assembly of the giantPleurodeles waltlgenome.</title>
        <authorList>
            <person name="Brown T."/>
            <person name="Elewa A."/>
            <person name="Iarovenko S."/>
            <person name="Subramanian E."/>
            <person name="Araus A.J."/>
            <person name="Petzold A."/>
            <person name="Susuki M."/>
            <person name="Suzuki K.-i.T."/>
            <person name="Hayashi T."/>
            <person name="Toyoda A."/>
            <person name="Oliveira C."/>
            <person name="Osipova E."/>
            <person name="Leigh N.D."/>
            <person name="Simon A."/>
            <person name="Yun M.H."/>
        </authorList>
    </citation>
    <scope>NUCLEOTIDE SEQUENCE</scope>
    <source>
        <strain evidence="2">20211129_DDA</strain>
        <tissue evidence="2">Liver</tissue>
    </source>
</reference>
<feature type="compositionally biased region" description="Basic and acidic residues" evidence="1">
    <location>
        <begin position="103"/>
        <end position="113"/>
    </location>
</feature>
<comment type="caution">
    <text evidence="2">The sequence shown here is derived from an EMBL/GenBank/DDBJ whole genome shotgun (WGS) entry which is preliminary data.</text>
</comment>
<evidence type="ECO:0000256" key="1">
    <source>
        <dbReference type="SAM" id="MobiDB-lite"/>
    </source>
</evidence>
<feature type="region of interest" description="Disordered" evidence="1">
    <location>
        <begin position="34"/>
        <end position="56"/>
    </location>
</feature>
<feature type="region of interest" description="Disordered" evidence="1">
    <location>
        <begin position="69"/>
        <end position="124"/>
    </location>
</feature>